<dbReference type="PANTHER" id="PTHR33507">
    <property type="entry name" value="INNER MEMBRANE PROTEIN YBBJ"/>
    <property type="match status" value="1"/>
</dbReference>
<organism evidence="7 8">
    <name type="scientific">Candidatus Moanibacter tarae</name>
    <dbReference type="NCBI Taxonomy" id="2200854"/>
    <lineage>
        <taxon>Bacteria</taxon>
        <taxon>Pseudomonadati</taxon>
        <taxon>Verrucomicrobiota</taxon>
        <taxon>Opitutia</taxon>
        <taxon>Puniceicoccales</taxon>
        <taxon>Puniceicoccales incertae sedis</taxon>
        <taxon>Candidatus Moanibacter</taxon>
    </lineage>
</organism>
<gene>
    <name evidence="7" type="ORF">DF168_01953</name>
</gene>
<dbReference type="Proteomes" id="UP000247465">
    <property type="component" value="Chromosome"/>
</dbReference>
<feature type="transmembrane region" description="Helical" evidence="5">
    <location>
        <begin position="12"/>
        <end position="42"/>
    </location>
</feature>
<feature type="transmembrane region" description="Helical" evidence="5">
    <location>
        <begin position="48"/>
        <end position="67"/>
    </location>
</feature>
<feature type="domain" description="NfeD-like C-terminal" evidence="6">
    <location>
        <begin position="98"/>
        <end position="152"/>
    </location>
</feature>
<sequence>MSIVVTLIAVALLLFFFEIFVPGGFLAIAALLVLVAACSFAYTEIGSMAAVVTFTVSVVLSLLMFLLELKILSKSTFGQRFFLKSSLKETSNKVQAGQEIIGKQGRAQTRLNPTGMVEVDGIYYEAFSQSGLLEKGVTIEVISQDNFRLIVGKI</sequence>
<dbReference type="InterPro" id="IPR052165">
    <property type="entry name" value="Membrane_assoc_protease"/>
</dbReference>
<evidence type="ECO:0000313" key="7">
    <source>
        <dbReference type="EMBL" id="AWT60734.1"/>
    </source>
</evidence>
<protein>
    <recommendedName>
        <fullName evidence="6">NfeD-like C-terminal domain-containing protein</fullName>
    </recommendedName>
</protein>
<comment type="subcellular location">
    <subcellularLocation>
        <location evidence="1">Membrane</location>
        <topology evidence="1">Multi-pass membrane protein</topology>
    </subcellularLocation>
</comment>
<dbReference type="KEGG" id="mtar:DF168_01953"/>
<dbReference type="Gene3D" id="2.40.50.140">
    <property type="entry name" value="Nucleic acid-binding proteins"/>
    <property type="match status" value="1"/>
</dbReference>
<evidence type="ECO:0000256" key="5">
    <source>
        <dbReference type="SAM" id="Phobius"/>
    </source>
</evidence>
<accession>A0A2Z4AJX2</accession>
<dbReference type="EMBL" id="CP029803">
    <property type="protein sequence ID" value="AWT60734.1"/>
    <property type="molecule type" value="Genomic_DNA"/>
</dbReference>
<dbReference type="InterPro" id="IPR012340">
    <property type="entry name" value="NA-bd_OB-fold"/>
</dbReference>
<evidence type="ECO:0000256" key="4">
    <source>
        <dbReference type="ARBA" id="ARBA00023136"/>
    </source>
</evidence>
<name>A0A2Z4AJX2_9BACT</name>
<dbReference type="AlphaFoldDB" id="A0A2Z4AJX2"/>
<dbReference type="InterPro" id="IPR002810">
    <property type="entry name" value="NfeD-like_C"/>
</dbReference>
<evidence type="ECO:0000256" key="1">
    <source>
        <dbReference type="ARBA" id="ARBA00004141"/>
    </source>
</evidence>
<proteinExistence type="predicted"/>
<keyword evidence="2 5" id="KW-0812">Transmembrane</keyword>
<dbReference type="PANTHER" id="PTHR33507:SF3">
    <property type="entry name" value="INNER MEMBRANE PROTEIN YBBJ"/>
    <property type="match status" value="1"/>
</dbReference>
<evidence type="ECO:0000256" key="3">
    <source>
        <dbReference type="ARBA" id="ARBA00022989"/>
    </source>
</evidence>
<dbReference type="GO" id="GO:0005886">
    <property type="term" value="C:plasma membrane"/>
    <property type="evidence" value="ECO:0007669"/>
    <property type="project" value="TreeGrafter"/>
</dbReference>
<evidence type="ECO:0000256" key="2">
    <source>
        <dbReference type="ARBA" id="ARBA00022692"/>
    </source>
</evidence>
<evidence type="ECO:0000259" key="6">
    <source>
        <dbReference type="Pfam" id="PF01957"/>
    </source>
</evidence>
<reference evidence="7 8" key="1">
    <citation type="submission" date="2018-06" db="EMBL/GenBank/DDBJ databases">
        <title>Draft Genome Sequence of a Novel Marine Bacterium Related to the Verrucomicrobia.</title>
        <authorList>
            <person name="Vosseberg J."/>
            <person name="Martijn J."/>
            <person name="Ettema T.J.G."/>
        </authorList>
    </citation>
    <scope>NUCLEOTIDE SEQUENCE [LARGE SCALE GENOMIC DNA]</scope>
    <source>
        <strain evidence="7">TARA_B100001123</strain>
    </source>
</reference>
<keyword evidence="4 5" id="KW-0472">Membrane</keyword>
<dbReference type="SUPFAM" id="SSF141322">
    <property type="entry name" value="NfeD domain-like"/>
    <property type="match status" value="1"/>
</dbReference>
<dbReference type="Pfam" id="PF01957">
    <property type="entry name" value="NfeD"/>
    <property type="match status" value="1"/>
</dbReference>
<keyword evidence="3 5" id="KW-1133">Transmembrane helix</keyword>
<evidence type="ECO:0000313" key="8">
    <source>
        <dbReference type="Proteomes" id="UP000247465"/>
    </source>
</evidence>